<evidence type="ECO:0000256" key="3">
    <source>
        <dbReference type="ARBA" id="ARBA00006019"/>
    </source>
</evidence>
<dbReference type="PROSITE" id="PS50069">
    <property type="entry name" value="CULLIN_2"/>
    <property type="match status" value="1"/>
</dbReference>
<evidence type="ECO:0000256" key="1">
    <source>
        <dbReference type="ARBA" id="ARBA00004123"/>
    </source>
</evidence>
<keyword evidence="4" id="KW-1017">Isopeptide bond</keyword>
<dbReference type="Pfam" id="PF00888">
    <property type="entry name" value="Cullin"/>
    <property type="match status" value="1"/>
</dbReference>
<dbReference type="SUPFAM" id="SSF74788">
    <property type="entry name" value="Cullin repeat-like"/>
    <property type="match status" value="1"/>
</dbReference>
<dbReference type="Pfam" id="PF26557">
    <property type="entry name" value="Cullin_AB"/>
    <property type="match status" value="1"/>
</dbReference>
<evidence type="ECO:0000256" key="8">
    <source>
        <dbReference type="ARBA" id="ARBA00069610"/>
    </source>
</evidence>
<keyword evidence="7" id="KW-0539">Nucleus</keyword>
<dbReference type="InterPro" id="IPR045093">
    <property type="entry name" value="Cullin"/>
</dbReference>
<gene>
    <name evidence="12" type="primary">CUL2</name>
    <name evidence="12" type="ORF">KIN20_035161</name>
</gene>
<dbReference type="Gene3D" id="1.10.10.10">
    <property type="entry name" value="Winged helix-like DNA-binding domain superfamily/Winged helix DNA-binding domain"/>
    <property type="match status" value="1"/>
</dbReference>
<dbReference type="PANTHER" id="PTHR11932">
    <property type="entry name" value="CULLIN"/>
    <property type="match status" value="1"/>
</dbReference>
<dbReference type="GO" id="GO:0006511">
    <property type="term" value="P:ubiquitin-dependent protein catabolic process"/>
    <property type="evidence" value="ECO:0007669"/>
    <property type="project" value="InterPro"/>
</dbReference>
<evidence type="ECO:0000259" key="11">
    <source>
        <dbReference type="PROSITE" id="PS50069"/>
    </source>
</evidence>
<proteinExistence type="inferred from homology"/>
<comment type="caution">
    <text evidence="12">The sequence shown here is derived from an EMBL/GenBank/DDBJ whole genome shotgun (WGS) entry which is preliminary data.</text>
</comment>
<dbReference type="GO" id="GO:0031462">
    <property type="term" value="C:Cul2-RING ubiquitin ligase complex"/>
    <property type="evidence" value="ECO:0007669"/>
    <property type="project" value="UniProtKB-ARBA"/>
</dbReference>
<dbReference type="GO" id="GO:0005634">
    <property type="term" value="C:nucleus"/>
    <property type="evidence" value="ECO:0007669"/>
    <property type="project" value="UniProtKB-SubCell"/>
</dbReference>
<evidence type="ECO:0000256" key="2">
    <source>
        <dbReference type="ARBA" id="ARBA00004906"/>
    </source>
</evidence>
<evidence type="ECO:0000313" key="12">
    <source>
        <dbReference type="EMBL" id="KAJ1372871.1"/>
    </source>
</evidence>
<keyword evidence="13" id="KW-1185">Reference proteome</keyword>
<dbReference type="Gene3D" id="3.30.230.130">
    <property type="entry name" value="Cullin, Chain C, Domain 2"/>
    <property type="match status" value="1"/>
</dbReference>
<dbReference type="SMART" id="SM00884">
    <property type="entry name" value="Cullin_Nedd8"/>
    <property type="match status" value="1"/>
</dbReference>
<dbReference type="AlphaFoldDB" id="A0AAD5RB71"/>
<evidence type="ECO:0000256" key="6">
    <source>
        <dbReference type="ARBA" id="ARBA00022843"/>
    </source>
</evidence>
<reference evidence="12" key="1">
    <citation type="submission" date="2021-06" db="EMBL/GenBank/DDBJ databases">
        <title>Parelaphostrongylus tenuis whole genome reference sequence.</title>
        <authorList>
            <person name="Garwood T.J."/>
            <person name="Larsen P.A."/>
            <person name="Fountain-Jones N.M."/>
            <person name="Garbe J.R."/>
            <person name="Macchietto M.G."/>
            <person name="Kania S.A."/>
            <person name="Gerhold R.W."/>
            <person name="Richards J.E."/>
            <person name="Wolf T.M."/>
        </authorList>
    </citation>
    <scope>NUCLEOTIDE SEQUENCE</scope>
    <source>
        <strain evidence="12">MNPRO001-30</strain>
        <tissue evidence="12">Meninges</tissue>
    </source>
</reference>
<dbReference type="Pfam" id="PF10557">
    <property type="entry name" value="Cullin_Nedd8"/>
    <property type="match status" value="1"/>
</dbReference>
<dbReference type="InterPro" id="IPR001373">
    <property type="entry name" value="Cullin_N"/>
</dbReference>
<keyword evidence="5" id="KW-0833">Ubl conjugation pathway</keyword>
<sequence length="811" mass="92036">MRALSVTLLTPVERAMCKMGISSVTERARIPEKCEREAASLMAAYALGPKPVDFDKVWGDLQPSVIDIMNLHPMTKKDWDDKFHDVYDICVAVPEPLSSRLYSSMKRCIEMHVNSLYEKIASSESDDLLNQYYSTWKVFYKGSNYVHRLFGYLNNQFVKSKRSVEGDAYANYASFLQKPDVKEIGCLAMDIWKEHLIEPILDKLVNLLLAAIGEDRLGNVPPNKDVIAGVISSFLQIEEFEYSPSEPIALGVKLNYREPPKEFYQQAFESRFLAATEEYYSGLAQKLLSDLTCSKYMEAVIEALEAEERRSATYVSQSSVAKVIRLCQDVMINAHKDKLHAVCHELITNEERKDLRNMYRLLKPIPSGLLVMAKEFEDYVRKKGLDLISTISGENIPQQFVDNVLKVHEKFHAMKTEVFMDDGDFAGALDKALQSVVNIREGSGPPRASERLARYTDNLLRKSAKGMSELEVDQQLSKAIIIFRYIEDKDVFQKYYSKMLASRLILGFSVAIDAEEAMINKLKQACGYEFTSKLSRMFTDIGLSNELTEKFSKHLESAHISVNVPMQPLVLQAGSWPLSVPQGGPSSGVSDSVSFILPPILQPSIAEFEKYYIGAHNGRKLTWLFNMSHGDLRLTYLDKPYLVSMSVYQMAILLCFQEKDSNTLSDISTATGLNGEALFRNVRSIVDANVLTSTNKELSDSSELLLNKTLTCKRLRFRLATPQVVKNAEKEAESVCATVTHDRKYYMECAIVRIMKTRKVLKHSALVNEVIEQTRARFTPDVAFIKKSIEDLIEKLYIQRTDQNDEYQYLA</sequence>
<dbReference type="Proteomes" id="UP001196413">
    <property type="component" value="Unassembled WGS sequence"/>
</dbReference>
<dbReference type="Gene3D" id="1.20.1310.10">
    <property type="entry name" value="Cullin Repeats"/>
    <property type="match status" value="4"/>
</dbReference>
<evidence type="ECO:0000256" key="5">
    <source>
        <dbReference type="ARBA" id="ARBA00022786"/>
    </source>
</evidence>
<dbReference type="SUPFAM" id="SSF75632">
    <property type="entry name" value="Cullin homology domain"/>
    <property type="match status" value="1"/>
</dbReference>
<dbReference type="InterPro" id="IPR016158">
    <property type="entry name" value="Cullin_homology"/>
</dbReference>
<dbReference type="GO" id="GO:0031625">
    <property type="term" value="F:ubiquitin protein ligase binding"/>
    <property type="evidence" value="ECO:0007669"/>
    <property type="project" value="InterPro"/>
</dbReference>
<evidence type="ECO:0000256" key="4">
    <source>
        <dbReference type="ARBA" id="ARBA00022499"/>
    </source>
</evidence>
<dbReference type="EMBL" id="JAHQIW010007199">
    <property type="protein sequence ID" value="KAJ1372871.1"/>
    <property type="molecule type" value="Genomic_DNA"/>
</dbReference>
<dbReference type="SMART" id="SM00182">
    <property type="entry name" value="CULLIN"/>
    <property type="match status" value="1"/>
</dbReference>
<dbReference type="FunFam" id="1.10.10.10:FF:000014">
    <property type="entry name" value="Cullin 1"/>
    <property type="match status" value="1"/>
</dbReference>
<dbReference type="InterPro" id="IPR059120">
    <property type="entry name" value="Cullin-like_AB"/>
</dbReference>
<comment type="subcellular location">
    <subcellularLocation>
        <location evidence="1">Nucleus</location>
    </subcellularLocation>
</comment>
<evidence type="ECO:0000313" key="13">
    <source>
        <dbReference type="Proteomes" id="UP001196413"/>
    </source>
</evidence>
<dbReference type="InterPro" id="IPR019559">
    <property type="entry name" value="Cullin_neddylation_domain"/>
</dbReference>
<dbReference type="InterPro" id="IPR016157">
    <property type="entry name" value="Cullin_CS"/>
</dbReference>
<comment type="pathway">
    <text evidence="2">Protein modification; protein ubiquitination.</text>
</comment>
<evidence type="ECO:0000256" key="7">
    <source>
        <dbReference type="ARBA" id="ARBA00023242"/>
    </source>
</evidence>
<evidence type="ECO:0000256" key="10">
    <source>
        <dbReference type="RuleBase" id="RU003829"/>
    </source>
</evidence>
<dbReference type="SUPFAM" id="SSF46785">
    <property type="entry name" value="Winged helix' DNA-binding domain"/>
    <property type="match status" value="1"/>
</dbReference>
<dbReference type="InterPro" id="IPR036388">
    <property type="entry name" value="WH-like_DNA-bd_sf"/>
</dbReference>
<dbReference type="InterPro" id="IPR036390">
    <property type="entry name" value="WH_DNA-bd_sf"/>
</dbReference>
<dbReference type="FunFam" id="1.20.1310.10:FF:000012">
    <property type="entry name" value="Cullin 2"/>
    <property type="match status" value="1"/>
</dbReference>
<keyword evidence="6" id="KW-0832">Ubl conjugation</keyword>
<dbReference type="InterPro" id="IPR016159">
    <property type="entry name" value="Cullin_repeat-like_dom_sf"/>
</dbReference>
<evidence type="ECO:0000256" key="9">
    <source>
        <dbReference type="PROSITE-ProRule" id="PRU00330"/>
    </source>
</evidence>
<dbReference type="InterPro" id="IPR036317">
    <property type="entry name" value="Cullin_homology_sf"/>
</dbReference>
<feature type="domain" description="Cullin family profile" evidence="11">
    <location>
        <begin position="447"/>
        <end position="686"/>
    </location>
</feature>
<name>A0AAD5RB71_PARTN</name>
<dbReference type="PROSITE" id="PS01256">
    <property type="entry name" value="CULLIN_1"/>
    <property type="match status" value="1"/>
</dbReference>
<accession>A0AAD5RB71</accession>
<dbReference type="FunFam" id="1.20.1310.10:FF:000022">
    <property type="entry name" value="Cullin-2 isoform 2"/>
    <property type="match status" value="1"/>
</dbReference>
<comment type="similarity">
    <text evidence="3 9 10">Belongs to the cullin family.</text>
</comment>
<organism evidence="12 13">
    <name type="scientific">Parelaphostrongylus tenuis</name>
    <name type="common">Meningeal worm</name>
    <dbReference type="NCBI Taxonomy" id="148309"/>
    <lineage>
        <taxon>Eukaryota</taxon>
        <taxon>Metazoa</taxon>
        <taxon>Ecdysozoa</taxon>
        <taxon>Nematoda</taxon>
        <taxon>Chromadorea</taxon>
        <taxon>Rhabditida</taxon>
        <taxon>Rhabditina</taxon>
        <taxon>Rhabditomorpha</taxon>
        <taxon>Strongyloidea</taxon>
        <taxon>Metastrongylidae</taxon>
        <taxon>Parelaphostrongylus</taxon>
    </lineage>
</organism>
<protein>
    <recommendedName>
        <fullName evidence="8">Cullin-2</fullName>
    </recommendedName>
</protein>